<gene>
    <name evidence="3" type="ORF">KTS37_03275</name>
</gene>
<protein>
    <submittedName>
        <fullName evidence="3">Type IV pilin N-terminal domain-containing protein</fullName>
    </submittedName>
</protein>
<sequence>MSTHIFRTDESAVSPVVGVILMVAITVLLAATAATFFLDLGSSGAMSEQAPQAAFTFDYEAGSTDSLIIEHRSGDSIRAGSLYVTVSGASTGNGQHAFTSLSGTPAAGSKVAAGTRATFSTASLDLSDATVTVNWRSPNNDRSVQLASWDAP</sequence>
<reference evidence="3" key="1">
    <citation type="submission" date="2021-06" db="EMBL/GenBank/DDBJ databases">
        <title>New haloarchaea isolates fom saline soil.</title>
        <authorList>
            <person name="Duran-Viseras A."/>
            <person name="Sanchez-Porro C.S."/>
            <person name="Ventosa A."/>
        </authorList>
    </citation>
    <scope>NUCLEOTIDE SEQUENCE</scope>
    <source>
        <strain evidence="3">JCM 18369</strain>
    </source>
</reference>
<keyword evidence="1" id="KW-0812">Transmembrane</keyword>
<dbReference type="NCBIfam" id="TIGR02537">
    <property type="entry name" value="arch_flag_Nterm"/>
    <property type="match status" value="1"/>
</dbReference>
<evidence type="ECO:0000259" key="2">
    <source>
        <dbReference type="Pfam" id="PF07790"/>
    </source>
</evidence>
<dbReference type="InterPro" id="IPR012859">
    <property type="entry name" value="Pilin_N_archaeal"/>
</dbReference>
<comment type="caution">
    <text evidence="3">The sequence shown here is derived from an EMBL/GenBank/DDBJ whole genome shotgun (WGS) entry which is preliminary data.</text>
</comment>
<dbReference type="EMBL" id="JAHQXE010000001">
    <property type="protein sequence ID" value="MBV0900800.1"/>
    <property type="molecule type" value="Genomic_DNA"/>
</dbReference>
<keyword evidence="4" id="KW-1185">Reference proteome</keyword>
<evidence type="ECO:0000256" key="1">
    <source>
        <dbReference type="SAM" id="Phobius"/>
    </source>
</evidence>
<dbReference type="RefSeq" id="WP_162411922.1">
    <property type="nucleotide sequence ID" value="NZ_JAHQXE010000001.1"/>
</dbReference>
<evidence type="ECO:0000313" key="3">
    <source>
        <dbReference type="EMBL" id="MBV0900800.1"/>
    </source>
</evidence>
<proteinExistence type="predicted"/>
<name>A0AA41FXV0_9EURY</name>
<feature type="domain" description="Archaeal Type IV pilin N-terminal" evidence="2">
    <location>
        <begin position="11"/>
        <end position="90"/>
    </location>
</feature>
<keyword evidence="1" id="KW-1133">Transmembrane helix</keyword>
<feature type="transmembrane region" description="Helical" evidence="1">
    <location>
        <begin position="12"/>
        <end position="38"/>
    </location>
</feature>
<dbReference type="Proteomes" id="UP001166304">
    <property type="component" value="Unassembled WGS sequence"/>
</dbReference>
<keyword evidence="1" id="KW-0472">Membrane</keyword>
<organism evidence="3 4">
    <name type="scientific">Haloarcula salina</name>
    <dbReference type="NCBI Taxonomy" id="1429914"/>
    <lineage>
        <taxon>Archaea</taxon>
        <taxon>Methanobacteriati</taxon>
        <taxon>Methanobacteriota</taxon>
        <taxon>Stenosarchaea group</taxon>
        <taxon>Halobacteria</taxon>
        <taxon>Halobacteriales</taxon>
        <taxon>Haloarculaceae</taxon>
        <taxon>Haloarcula</taxon>
    </lineage>
</organism>
<evidence type="ECO:0000313" key="4">
    <source>
        <dbReference type="Proteomes" id="UP001166304"/>
    </source>
</evidence>
<accession>A0AA41FXV0</accession>
<dbReference type="AlphaFoldDB" id="A0AA41FXV0"/>
<dbReference type="InterPro" id="IPR013373">
    <property type="entry name" value="Flagellin/pilin_N_arc"/>
</dbReference>
<dbReference type="Pfam" id="PF07790">
    <property type="entry name" value="Pilin_N"/>
    <property type="match status" value="1"/>
</dbReference>